<evidence type="ECO:0000313" key="5">
    <source>
        <dbReference type="EnsemblMetazoa" id="PPAI005769-PA"/>
    </source>
</evidence>
<dbReference type="PANTHER" id="PTHR46698">
    <property type="entry name" value="CROSSVEINLESS 2"/>
    <property type="match status" value="1"/>
</dbReference>
<keyword evidence="6" id="KW-1185">Reference proteome</keyword>
<accession>A0A1B0DCZ8</accession>
<dbReference type="AlphaFoldDB" id="A0A1B0DCZ8"/>
<evidence type="ECO:0000256" key="4">
    <source>
        <dbReference type="SAM" id="MobiDB-lite"/>
    </source>
</evidence>
<comment type="subcellular location">
    <subcellularLocation>
        <location evidence="1">Secreted</location>
    </subcellularLocation>
</comment>
<proteinExistence type="predicted"/>
<dbReference type="InterPro" id="IPR001007">
    <property type="entry name" value="VWF_dom"/>
</dbReference>
<evidence type="ECO:0000256" key="2">
    <source>
        <dbReference type="ARBA" id="ARBA00022525"/>
    </source>
</evidence>
<feature type="region of interest" description="Disordered" evidence="4">
    <location>
        <begin position="577"/>
        <end position="621"/>
    </location>
</feature>
<dbReference type="VEuPathDB" id="VectorBase:PPAI005769"/>
<dbReference type="InterPro" id="IPR052424">
    <property type="entry name" value="Kielin_Chordin-BMP_Reg"/>
</dbReference>
<dbReference type="VEuPathDB" id="VectorBase:PPAPM1_006239"/>
<dbReference type="SMART" id="SM00214">
    <property type="entry name" value="VWC"/>
    <property type="match status" value="3"/>
</dbReference>
<dbReference type="Proteomes" id="UP000092462">
    <property type="component" value="Unassembled WGS sequence"/>
</dbReference>
<dbReference type="EMBL" id="AJVK01005266">
    <property type="status" value="NOT_ANNOTATED_CDS"/>
    <property type="molecule type" value="Genomic_DNA"/>
</dbReference>
<organism evidence="5 6">
    <name type="scientific">Phlebotomus papatasi</name>
    <name type="common">Sandfly</name>
    <dbReference type="NCBI Taxonomy" id="29031"/>
    <lineage>
        <taxon>Eukaryota</taxon>
        <taxon>Metazoa</taxon>
        <taxon>Ecdysozoa</taxon>
        <taxon>Arthropoda</taxon>
        <taxon>Hexapoda</taxon>
        <taxon>Insecta</taxon>
        <taxon>Pterygota</taxon>
        <taxon>Neoptera</taxon>
        <taxon>Endopterygota</taxon>
        <taxon>Diptera</taxon>
        <taxon>Nematocera</taxon>
        <taxon>Psychodoidea</taxon>
        <taxon>Psychodidae</taxon>
        <taxon>Phlebotomus</taxon>
        <taxon>Phlebotomus</taxon>
    </lineage>
</organism>
<dbReference type="GO" id="GO:0005576">
    <property type="term" value="C:extracellular region"/>
    <property type="evidence" value="ECO:0007669"/>
    <property type="project" value="UniProtKB-SubCell"/>
</dbReference>
<sequence>MCLCNESDKMQNWWQKKMMVKMAKTLSLFPLKLFLILIGFLVVTPIHGYRVLSRELLPGCYHNGTRYGEGSMVPTLEPCLSCKCSNRILTCALKVCPEQPIPPPRGCILVQHKTSCCPHMTCRKFNSKPLTETDRRVVNFLNDFESEQKIIQQKYGDLSDGNSNFLRRSESTEDENDNICIQNGTIYMPGSAMTSSSLCSYCYCIGGKQKCVKPKCLLPALADCTPVFIESNCCPVRYDCSERKSIKNNLPPRKKITNKHYMRNVTMMARGSGCFVNGILHTEGHRLPKDPENPCEICYCIRGKRKCTPQKCTPEIRNCIPMIPPGQCCPSSYNCDNQEEKGRQFDLFSILFGDDDVNATEVAGEEIMSTTEVPGNAVSTSEKSFFDVLREGLDFVDAHEHKVNALLSKNETKDKINSTNSVFEILDIHPESDTYYDYEDDEETSGKNSTSHNTTRHSETTTVAATTVDDKSEISRVASTTIGDENIETSTISEEFSTIGDIESPTSTIASDTTEIEVQTTELDQIITTISTDETQVPINSTTNGPPQVTEVTQKDDAITEIFTMVTELSTETADIEITTDSESTTETTETVEKTTEIDKPDTKNDEESLLPETSSPTLSSTTENILSALFNGLASILDKDSNKTKINGNSTTEATTQQKNLTTISSIDRIDDESFTVPPTPSLTPKPETQPVVIDSNPSILETDYHYDYSEPTLPPSLPNLKIIPFLPADAVKNNRKKVVPAYEYYSKHDPTLYPPVAVGEKRIDYAPSYTQENFNFDPTAYPSITESFDNINYDYVAEGEKHPIVGYGNYAGVVPVYKNSPSGEFEGEAPIFNFEQMKGFSPPKETEGKIDVLKEPHKDNFYYDAFRTTNFVVDLTTEIPPPKPNNLLPPDPFKNVIRTEPPPDLHSLIEDKEKLLLNRVIINGTLQNDFDREIISITTDGTVTDDDGASTDSKKNVTEDSIRENMEEIVTEVVGVSKSTTESPGGFFDGIFGFLFKDDPPEEEEITTQNPMTHFKLPEIDYESMKVPEFKNLSKEVEIPAILLNNATVDHKENPNENVTVIRDILIDLLDNGAEDKETEKIPTTSEAPIKPHNRLSVPHLTPSLQLNPIRSSLDLVIPHRNDDDNYNPDSYQILPEDSSISNTESFVVNPVDVSQLKQHQSEGETQIFTKPIISSAQDPVGLLKLAGCNIYGRMYRVGRIISELSGPCLECKCTEVGVHCTPLDC</sequence>
<name>A0A1B0DCZ8_PHLPP</name>
<reference evidence="5" key="1">
    <citation type="submission" date="2022-08" db="UniProtKB">
        <authorList>
            <consortium name="EnsemblMetazoa"/>
        </authorList>
    </citation>
    <scope>IDENTIFICATION</scope>
    <source>
        <strain evidence="5">Israel</strain>
    </source>
</reference>
<protein>
    <submittedName>
        <fullName evidence="5">Uncharacterized protein</fullName>
    </submittedName>
</protein>
<dbReference type="PANTHER" id="PTHR46698:SF3">
    <property type="entry name" value="TENECTIN ISOFORM 1-RELATED"/>
    <property type="match status" value="1"/>
</dbReference>
<dbReference type="EnsemblMetazoa" id="PPAI005769-RA">
    <property type="protein sequence ID" value="PPAI005769-PA"/>
    <property type="gene ID" value="PPAI005769"/>
</dbReference>
<keyword evidence="3" id="KW-0732">Signal</keyword>
<keyword evidence="2" id="KW-0964">Secreted</keyword>
<evidence type="ECO:0000256" key="3">
    <source>
        <dbReference type="ARBA" id="ARBA00022729"/>
    </source>
</evidence>
<evidence type="ECO:0000313" key="6">
    <source>
        <dbReference type="Proteomes" id="UP000092462"/>
    </source>
</evidence>
<evidence type="ECO:0000256" key="1">
    <source>
        <dbReference type="ARBA" id="ARBA00004613"/>
    </source>
</evidence>
<feature type="region of interest" description="Disordered" evidence="4">
    <location>
        <begin position="1079"/>
        <end position="1098"/>
    </location>
</feature>
<dbReference type="SUPFAM" id="SSF57603">
    <property type="entry name" value="FnI-like domain"/>
    <property type="match status" value="3"/>
</dbReference>
<feature type="compositionally biased region" description="Basic and acidic residues" evidence="4">
    <location>
        <begin position="591"/>
        <end position="607"/>
    </location>
</feature>
<dbReference type="PROSITE" id="PS50184">
    <property type="entry name" value="VWFC_2"/>
    <property type="match status" value="1"/>
</dbReference>
<feature type="compositionally biased region" description="Low complexity" evidence="4">
    <location>
        <begin position="611"/>
        <end position="621"/>
    </location>
</feature>
<feature type="region of interest" description="Disordered" evidence="4">
    <location>
        <begin position="436"/>
        <end position="462"/>
    </location>
</feature>